<organism evidence="1 2">
    <name type="scientific">Saccharomyces cerevisiae (strain Lalvin EC1118 / Prise de mousse)</name>
    <name type="common">Baker's yeast</name>
    <dbReference type="NCBI Taxonomy" id="643680"/>
    <lineage>
        <taxon>Eukaryota</taxon>
        <taxon>Fungi</taxon>
        <taxon>Dikarya</taxon>
        <taxon>Ascomycota</taxon>
        <taxon>Saccharomycotina</taxon>
        <taxon>Saccharomycetes</taxon>
        <taxon>Saccharomycetales</taxon>
        <taxon>Saccharomycetaceae</taxon>
        <taxon>Saccharomyces</taxon>
    </lineage>
</organism>
<dbReference type="AlphaFoldDB" id="C8ZBD7"/>
<dbReference type="EMBL" id="FN393075">
    <property type="protein sequence ID" value="CAY80703.2"/>
    <property type="molecule type" value="Genomic_DNA"/>
</dbReference>
<proteinExistence type="predicted"/>
<evidence type="ECO:0000313" key="2">
    <source>
        <dbReference type="Proteomes" id="UP000000286"/>
    </source>
</evidence>
<name>C8ZBD7_YEAS8</name>
<gene>
    <name evidence="1" type="ORF">EC1118_1J11_1728g</name>
</gene>
<protein>
    <submittedName>
        <fullName evidence="1">EC1118_1J11_1728p</fullName>
    </submittedName>
</protein>
<dbReference type="Proteomes" id="UP000000286">
    <property type="component" value="Chromosome X"/>
</dbReference>
<sequence>MPGIAFKGKDMVKAIQFLEIVVPCHCTT</sequence>
<reference evidence="1 2" key="1">
    <citation type="journal article" date="2009" name="Proc. Natl. Acad. Sci. U.S.A.">
        <title>Eukaryote-to-eukaryote gene transfer events revealed by the genome sequence of the wine yeast Saccharomyces cerevisiae EC1118.</title>
        <authorList>
            <person name="Novo M."/>
            <person name="Bigey F."/>
            <person name="Beyne E."/>
            <person name="Galeote V."/>
            <person name="Gavory F."/>
            <person name="Mallet S."/>
            <person name="Cambot B."/>
            <person name="Legras J.L."/>
            <person name="Wincker P."/>
            <person name="Casaregola S."/>
            <person name="Dequin S."/>
        </authorList>
    </citation>
    <scope>NUCLEOTIDE SEQUENCE [LARGE SCALE GENOMIC DNA]</scope>
    <source>
        <strain evidence="2">Lalvin EC1118 / Prise de mousse</strain>
    </source>
</reference>
<accession>C8ZBD7</accession>
<evidence type="ECO:0000313" key="1">
    <source>
        <dbReference type="EMBL" id="CAY80703.2"/>
    </source>
</evidence>
<dbReference type="HOGENOM" id="CLU_3413165_0_0_1"/>